<dbReference type="EMBL" id="JAJAGQ010000011">
    <property type="protein sequence ID" value="KAJ8549613.1"/>
    <property type="molecule type" value="Genomic_DNA"/>
</dbReference>
<protein>
    <submittedName>
        <fullName evidence="2">Uncharacterized protein</fullName>
    </submittedName>
</protein>
<evidence type="ECO:0000313" key="3">
    <source>
        <dbReference type="Proteomes" id="UP001152561"/>
    </source>
</evidence>
<feature type="compositionally biased region" description="Basic and acidic residues" evidence="1">
    <location>
        <begin position="56"/>
        <end position="74"/>
    </location>
</feature>
<organism evidence="2 3">
    <name type="scientific">Anisodus acutangulus</name>
    <dbReference type="NCBI Taxonomy" id="402998"/>
    <lineage>
        <taxon>Eukaryota</taxon>
        <taxon>Viridiplantae</taxon>
        <taxon>Streptophyta</taxon>
        <taxon>Embryophyta</taxon>
        <taxon>Tracheophyta</taxon>
        <taxon>Spermatophyta</taxon>
        <taxon>Magnoliopsida</taxon>
        <taxon>eudicotyledons</taxon>
        <taxon>Gunneridae</taxon>
        <taxon>Pentapetalae</taxon>
        <taxon>asterids</taxon>
        <taxon>lamiids</taxon>
        <taxon>Solanales</taxon>
        <taxon>Solanaceae</taxon>
        <taxon>Solanoideae</taxon>
        <taxon>Hyoscyameae</taxon>
        <taxon>Anisodus</taxon>
    </lineage>
</organism>
<dbReference type="AlphaFoldDB" id="A0A9Q1M1T6"/>
<evidence type="ECO:0000313" key="2">
    <source>
        <dbReference type="EMBL" id="KAJ8549613.1"/>
    </source>
</evidence>
<name>A0A9Q1M1T6_9SOLA</name>
<dbReference type="Proteomes" id="UP001152561">
    <property type="component" value="Unassembled WGS sequence"/>
</dbReference>
<gene>
    <name evidence="2" type="ORF">K7X08_033320</name>
</gene>
<keyword evidence="3" id="KW-1185">Reference proteome</keyword>
<feature type="region of interest" description="Disordered" evidence="1">
    <location>
        <begin position="56"/>
        <end position="81"/>
    </location>
</feature>
<reference evidence="3" key="1">
    <citation type="journal article" date="2023" name="Proc. Natl. Acad. Sci. U.S.A.">
        <title>Genomic and structural basis for evolution of tropane alkaloid biosynthesis.</title>
        <authorList>
            <person name="Wanga Y.-J."/>
            <person name="Taina T."/>
            <person name="Yua J.-Y."/>
            <person name="Lia J."/>
            <person name="Xua B."/>
            <person name="Chenc J."/>
            <person name="D'Auriad J.C."/>
            <person name="Huanga J.-P."/>
            <person name="Huanga S.-X."/>
        </authorList>
    </citation>
    <scope>NUCLEOTIDE SEQUENCE [LARGE SCALE GENOMIC DNA]</scope>
    <source>
        <strain evidence="3">cv. KIB-2019</strain>
    </source>
</reference>
<proteinExistence type="predicted"/>
<comment type="caution">
    <text evidence="2">The sequence shown here is derived from an EMBL/GenBank/DDBJ whole genome shotgun (WGS) entry which is preliminary data.</text>
</comment>
<accession>A0A9Q1M1T6</accession>
<feature type="compositionally biased region" description="Polar residues" evidence="1">
    <location>
        <begin position="25"/>
        <end position="34"/>
    </location>
</feature>
<sequence>MSSESTIKIRHDSDVTKSVKRKEVVQTQSKSKASVSKPKERRNVVNAALASKLKNVDEHALGSEPKDDAAEEPLKPVPVKTRGFDTQIQIETFQNMVHDSGILSHEGTHMSVDEKSVIALSDIDLYSVVVSAVKVSDEDEQFDDLQTSQKLITLS</sequence>
<feature type="region of interest" description="Disordered" evidence="1">
    <location>
        <begin position="1"/>
        <end position="43"/>
    </location>
</feature>
<evidence type="ECO:0000256" key="1">
    <source>
        <dbReference type="SAM" id="MobiDB-lite"/>
    </source>
</evidence>
<feature type="compositionally biased region" description="Basic and acidic residues" evidence="1">
    <location>
        <begin position="7"/>
        <end position="24"/>
    </location>
</feature>